<dbReference type="EMBL" id="JAJJMM010000001">
    <property type="protein sequence ID" value="MCC9064773.1"/>
    <property type="molecule type" value="Genomic_DNA"/>
</dbReference>
<keyword evidence="2" id="KW-0472">Membrane</keyword>
<keyword evidence="6" id="KW-1185">Reference proteome</keyword>
<dbReference type="Gene3D" id="2.40.170.20">
    <property type="entry name" value="TonB-dependent receptor, beta-barrel domain"/>
    <property type="match status" value="1"/>
</dbReference>
<comment type="caution">
    <text evidence="5">The sequence shown here is derived from an EMBL/GenBank/DDBJ whole genome shotgun (WGS) entry which is preliminary data.</text>
</comment>
<dbReference type="InterPro" id="IPR008969">
    <property type="entry name" value="CarboxyPept-like_regulatory"/>
</dbReference>
<dbReference type="Proteomes" id="UP001430679">
    <property type="component" value="Unassembled WGS sequence"/>
</dbReference>
<organism evidence="5 6">
    <name type="scientific">Flavobacterium piscisymbiosum</name>
    <dbReference type="NCBI Taxonomy" id="2893753"/>
    <lineage>
        <taxon>Bacteria</taxon>
        <taxon>Pseudomonadati</taxon>
        <taxon>Bacteroidota</taxon>
        <taxon>Flavobacteriia</taxon>
        <taxon>Flavobacteriales</taxon>
        <taxon>Flavobacteriaceae</taxon>
        <taxon>Flavobacterium</taxon>
    </lineage>
</organism>
<keyword evidence="3" id="KW-0998">Cell outer membrane</keyword>
<proteinExistence type="predicted"/>
<evidence type="ECO:0000256" key="2">
    <source>
        <dbReference type="ARBA" id="ARBA00023136"/>
    </source>
</evidence>
<dbReference type="Pfam" id="PF13715">
    <property type="entry name" value="CarbopepD_reg_2"/>
    <property type="match status" value="1"/>
</dbReference>
<dbReference type="SUPFAM" id="SSF56935">
    <property type="entry name" value="Porins"/>
    <property type="match status" value="1"/>
</dbReference>
<keyword evidence="5" id="KW-0675">Receptor</keyword>
<accession>A0ABS8MHD2</accession>
<protein>
    <submittedName>
        <fullName evidence="5">TonB-dependent receptor family protein</fullName>
    </submittedName>
</protein>
<comment type="subcellular location">
    <subcellularLocation>
        <location evidence="1">Cell outer membrane</location>
    </subcellularLocation>
</comment>
<evidence type="ECO:0000259" key="4">
    <source>
        <dbReference type="Pfam" id="PF14905"/>
    </source>
</evidence>
<dbReference type="InterPro" id="IPR041700">
    <property type="entry name" value="OMP_b-brl_3"/>
</dbReference>
<reference evidence="5" key="1">
    <citation type="submission" date="2021-11" db="EMBL/GenBank/DDBJ databases">
        <title>Description of novel Flavobacterium species.</title>
        <authorList>
            <person name="Saticioglu I.B."/>
            <person name="Ay H."/>
            <person name="Altun S."/>
            <person name="Duman M."/>
        </authorList>
    </citation>
    <scope>NUCLEOTIDE SEQUENCE</scope>
    <source>
        <strain evidence="5">F-30</strain>
    </source>
</reference>
<dbReference type="Gene3D" id="2.60.40.1120">
    <property type="entry name" value="Carboxypeptidase-like, regulatory domain"/>
    <property type="match status" value="1"/>
</dbReference>
<name>A0ABS8MHD2_9FLAO</name>
<evidence type="ECO:0000256" key="3">
    <source>
        <dbReference type="ARBA" id="ARBA00023237"/>
    </source>
</evidence>
<feature type="domain" description="Outer membrane protein beta-barrel" evidence="4">
    <location>
        <begin position="377"/>
        <end position="776"/>
    </location>
</feature>
<dbReference type="RefSeq" id="WP_230038011.1">
    <property type="nucleotide sequence ID" value="NZ_JAJJMM010000001.1"/>
</dbReference>
<sequence length="799" mass="90514">MKKLIMLLLLGSFAGYSQEISLSGKVVDGSNQAVPFADALLLQTKDSLIYKTTQTNESGDFNFAAVAKGHYIIKIKTIGFEEYYKTIKLEKDTILGVLSLKEIANNLDNVTITSKRPIVKRQVDRLEFAVENSSLASNNAWEILGKTPGVITSSGGAISIRGSQSILVTINDKKVYLTGEELKQFLENTGGEEVKSIEVITNPPAKYEAQGSAVLNIKLKKSLVLGYKGSVNTAYIQSIYPKGIASINQFYKGKKLSLEGRYGFGSGVYVNEGVDVVDYLKENGSVDSRWESIMRRKSKSLAQHSYRLQASYEIDSLNTIAVGGTGFIAKQQKGNFTVPTLIYGDNGALDSLYVTRNNRTNPMTNNAYNMLYEHLFSEKEKVSVAADYTQYWRQERQDISSEFSLPDENPYRNGRFISDNVQDIQLFSAQADYSNEKNGTLEAGLKFGNVKAESSLDYKDEIDGNLVNNPNRTSLFLYDESILAGYGSYNKEFGKWSLKAGLRGEYTALKGNSVTTAEVNEQHYFKLFPTFYGLYKAAEGHEIGISYGKRITRPQYSRLNPFRSYYNSYSYFMGDPKLLPTISHNINLLYTLKNKYNFDLFYRLEKDPSMEISYQEYDTKMLVYHFTNIKKDFAFGLEFNTNLTLYDFWESGIQAGLSYVEDRFQGRDGNLYKNGKPTYNTSISNRFVLNKKKTLNAELNFQYNSSSVQGTFVYSQTSNLSASIRKKIWEGNGEVYAIISDIYRGEKEKVVTDYANQYNYFKSYGDSQSIRLGFRYNFGNQSLVNKKKEESQTEEQQRL</sequence>
<evidence type="ECO:0000256" key="1">
    <source>
        <dbReference type="ARBA" id="ARBA00004442"/>
    </source>
</evidence>
<evidence type="ECO:0000313" key="6">
    <source>
        <dbReference type="Proteomes" id="UP001430679"/>
    </source>
</evidence>
<dbReference type="Pfam" id="PF14905">
    <property type="entry name" value="OMP_b-brl_3"/>
    <property type="match status" value="1"/>
</dbReference>
<dbReference type="SUPFAM" id="SSF49464">
    <property type="entry name" value="Carboxypeptidase regulatory domain-like"/>
    <property type="match status" value="1"/>
</dbReference>
<evidence type="ECO:0000313" key="5">
    <source>
        <dbReference type="EMBL" id="MCC9064773.1"/>
    </source>
</evidence>
<dbReference type="InterPro" id="IPR036942">
    <property type="entry name" value="Beta-barrel_TonB_sf"/>
</dbReference>
<gene>
    <name evidence="5" type="ORF">LNP81_17335</name>
</gene>